<evidence type="ECO:0000313" key="11">
    <source>
        <dbReference type="Proteomes" id="UP000183385"/>
    </source>
</evidence>
<reference evidence="10 11" key="1">
    <citation type="submission" date="2016-10" db="EMBL/GenBank/DDBJ databases">
        <authorList>
            <person name="Varghese N."/>
            <person name="Submissions S."/>
        </authorList>
    </citation>
    <scope>NUCLEOTIDE SEQUENCE [LARGE SCALE GENOMIC DNA]</scope>
    <source>
        <strain evidence="10 11">LMG 18378</strain>
    </source>
</reference>
<proteinExistence type="inferred from homology"/>
<organism evidence="10 11">
    <name type="scientific">Pseudomonas citronellolis</name>
    <dbReference type="NCBI Taxonomy" id="53408"/>
    <lineage>
        <taxon>Bacteria</taxon>
        <taxon>Pseudomonadati</taxon>
        <taxon>Pseudomonadota</taxon>
        <taxon>Gammaproteobacteria</taxon>
        <taxon>Pseudomonadales</taxon>
        <taxon>Pseudomonadaceae</taxon>
        <taxon>Pseudomonas</taxon>
    </lineage>
</organism>
<keyword evidence="3" id="KW-0479">Metal-binding</keyword>
<feature type="domain" description="Dyp-type peroxidase C-terminal" evidence="9">
    <location>
        <begin position="147"/>
        <end position="309"/>
    </location>
</feature>
<dbReference type="Pfam" id="PF04261">
    <property type="entry name" value="Dyp_perox_N"/>
    <property type="match status" value="1"/>
</dbReference>
<evidence type="ECO:0000256" key="6">
    <source>
        <dbReference type="ARBA" id="ARBA00025737"/>
    </source>
</evidence>
<dbReference type="RefSeq" id="WP_174672452.1">
    <property type="nucleotide sequence ID" value="NZ_FOLS01000029.1"/>
</dbReference>
<dbReference type="InterPro" id="IPR006314">
    <property type="entry name" value="Dyp_peroxidase"/>
</dbReference>
<evidence type="ECO:0000256" key="7">
    <source>
        <dbReference type="SAM" id="MobiDB-lite"/>
    </source>
</evidence>
<keyword evidence="5" id="KW-0408">Iron</keyword>
<dbReference type="GO" id="GO:0020037">
    <property type="term" value="F:heme binding"/>
    <property type="evidence" value="ECO:0007669"/>
    <property type="project" value="InterPro"/>
</dbReference>
<dbReference type="PANTHER" id="PTHR30521:SF0">
    <property type="entry name" value="DYP-TYPE PEROXIDASE FAMILY PROTEIN"/>
    <property type="match status" value="1"/>
</dbReference>
<dbReference type="InterPro" id="IPR048327">
    <property type="entry name" value="Dyp_perox_N"/>
</dbReference>
<evidence type="ECO:0000313" key="10">
    <source>
        <dbReference type="EMBL" id="SFD57550.1"/>
    </source>
</evidence>
<dbReference type="InterPro" id="IPR048328">
    <property type="entry name" value="Dyp_perox_C"/>
</dbReference>
<dbReference type="GO" id="GO:0005829">
    <property type="term" value="C:cytosol"/>
    <property type="evidence" value="ECO:0007669"/>
    <property type="project" value="TreeGrafter"/>
</dbReference>
<keyword evidence="11" id="KW-1185">Reference proteome</keyword>
<dbReference type="PROSITE" id="PS51404">
    <property type="entry name" value="DYP_PEROXIDASE"/>
    <property type="match status" value="1"/>
</dbReference>
<keyword evidence="4" id="KW-0560">Oxidoreductase</keyword>
<sequence length="354" mass="38319">MSLQEEHRVSTAVPQSVTAPLSRAAIFLVLTINPGQAGETAVRALCADMPGLLRAIGFRAPQGLLSCVMGFGSAAWDRLFGQPRPRELHPFREIQGAHHAVSTPGDLLFHIRAERMDLCFELETQIMARLGDAVATADEVQGFSYFDARDLLGFVDGTENPAGQAALDATLIAGEDENFVAGSYVIVQKYLHDLARWNALPVAEQERIIGRHKLSDIELDDAVKPSNAHNALTTIVEDGEQLEILRDNMPFGDIAKGEFGTYFIGYARSPRRIERMLENMFIGLPPGNYDRLLDFSRAVTGSLFFVPSASFLEHVTPDASVAAAPALPAQDGVPPLAPRDGSLGIGSLKEAGNE</sequence>
<protein>
    <submittedName>
        <fullName evidence="10">Iron-dependent peroxidase</fullName>
    </submittedName>
</protein>
<dbReference type="NCBIfam" id="TIGR01413">
    <property type="entry name" value="Dyp_perox_fam"/>
    <property type="match status" value="1"/>
</dbReference>
<accession>A0AAQ1QZ57</accession>
<dbReference type="EMBL" id="FOLS01000029">
    <property type="protein sequence ID" value="SFD57550.1"/>
    <property type="molecule type" value="Genomic_DNA"/>
</dbReference>
<evidence type="ECO:0000259" key="9">
    <source>
        <dbReference type="Pfam" id="PF20628"/>
    </source>
</evidence>
<dbReference type="InterPro" id="IPR011008">
    <property type="entry name" value="Dimeric_a/b-barrel"/>
</dbReference>
<comment type="similarity">
    <text evidence="6">Belongs to the DyP-type peroxidase family.</text>
</comment>
<dbReference type="PANTHER" id="PTHR30521">
    <property type="entry name" value="DEFERROCHELATASE/PEROXIDASE"/>
    <property type="match status" value="1"/>
</dbReference>
<evidence type="ECO:0000256" key="4">
    <source>
        <dbReference type="ARBA" id="ARBA00023002"/>
    </source>
</evidence>
<evidence type="ECO:0000256" key="1">
    <source>
        <dbReference type="ARBA" id="ARBA00001970"/>
    </source>
</evidence>
<dbReference type="GO" id="GO:0004601">
    <property type="term" value="F:peroxidase activity"/>
    <property type="evidence" value="ECO:0007669"/>
    <property type="project" value="UniProtKB-KW"/>
</dbReference>
<evidence type="ECO:0000259" key="8">
    <source>
        <dbReference type="Pfam" id="PF04261"/>
    </source>
</evidence>
<feature type="region of interest" description="Disordered" evidence="7">
    <location>
        <begin position="329"/>
        <end position="354"/>
    </location>
</feature>
<dbReference type="AlphaFoldDB" id="A0AAQ1QZ57"/>
<gene>
    <name evidence="10" type="ORF">SAMN05216577_12969</name>
</gene>
<keyword evidence="2 10" id="KW-0575">Peroxidase</keyword>
<evidence type="ECO:0000256" key="2">
    <source>
        <dbReference type="ARBA" id="ARBA00022559"/>
    </source>
</evidence>
<evidence type="ECO:0000256" key="3">
    <source>
        <dbReference type="ARBA" id="ARBA00022723"/>
    </source>
</evidence>
<feature type="domain" description="Dyp-type peroxidase N-terminal" evidence="8">
    <location>
        <begin position="15"/>
        <end position="143"/>
    </location>
</feature>
<evidence type="ECO:0000256" key="5">
    <source>
        <dbReference type="ARBA" id="ARBA00023004"/>
    </source>
</evidence>
<dbReference type="Pfam" id="PF20628">
    <property type="entry name" value="Dyp_perox_C"/>
    <property type="match status" value="1"/>
</dbReference>
<name>A0AAQ1QZ57_9PSED</name>
<dbReference type="SUPFAM" id="SSF54909">
    <property type="entry name" value="Dimeric alpha+beta barrel"/>
    <property type="match status" value="1"/>
</dbReference>
<dbReference type="GO" id="GO:0046872">
    <property type="term" value="F:metal ion binding"/>
    <property type="evidence" value="ECO:0007669"/>
    <property type="project" value="UniProtKB-KW"/>
</dbReference>
<comment type="cofactor">
    <cofactor evidence="1">
        <name>heme b</name>
        <dbReference type="ChEBI" id="CHEBI:60344"/>
    </cofactor>
</comment>
<dbReference type="Proteomes" id="UP000183385">
    <property type="component" value="Unassembled WGS sequence"/>
</dbReference>
<comment type="caution">
    <text evidence="10">The sequence shown here is derived from an EMBL/GenBank/DDBJ whole genome shotgun (WGS) entry which is preliminary data.</text>
</comment>